<dbReference type="PIRSF" id="PIRSF006232">
    <property type="entry name" value="Pirin"/>
    <property type="match status" value="1"/>
</dbReference>
<evidence type="ECO:0000259" key="5">
    <source>
        <dbReference type="Pfam" id="PF05726"/>
    </source>
</evidence>
<gene>
    <name evidence="6" type="ORF">SAMN02745887_01064</name>
</gene>
<dbReference type="AlphaFoldDB" id="A0A1K2HAY4"/>
<reference evidence="6 7" key="1">
    <citation type="submission" date="2016-11" db="EMBL/GenBank/DDBJ databases">
        <authorList>
            <person name="Jaros S."/>
            <person name="Januszkiewicz K."/>
            <person name="Wedrychowicz H."/>
        </authorList>
    </citation>
    <scope>NUCLEOTIDE SEQUENCE [LARGE SCALE GENOMIC DNA]</scope>
    <source>
        <strain evidence="6 7">DSM 18899</strain>
    </source>
</reference>
<dbReference type="Gene3D" id="2.60.120.10">
    <property type="entry name" value="Jelly Rolls"/>
    <property type="match status" value="2"/>
</dbReference>
<dbReference type="CDD" id="cd02909">
    <property type="entry name" value="cupin_pirin_N"/>
    <property type="match status" value="1"/>
</dbReference>
<dbReference type="InterPro" id="IPR011051">
    <property type="entry name" value="RmlC_Cupin_sf"/>
</dbReference>
<evidence type="ECO:0000313" key="7">
    <source>
        <dbReference type="Proteomes" id="UP000186513"/>
    </source>
</evidence>
<feature type="binding site" evidence="2">
    <location>
        <position position="101"/>
    </location>
    <ligand>
        <name>Fe cation</name>
        <dbReference type="ChEBI" id="CHEBI:24875"/>
    </ligand>
</feature>
<evidence type="ECO:0000256" key="2">
    <source>
        <dbReference type="PIRSR" id="PIRSR006232-1"/>
    </source>
</evidence>
<dbReference type="SUPFAM" id="SSF51182">
    <property type="entry name" value="RmlC-like cupins"/>
    <property type="match status" value="1"/>
</dbReference>
<organism evidence="6 7">
    <name type="scientific">Chitinimonas taiwanensis DSM 18899</name>
    <dbReference type="NCBI Taxonomy" id="1121279"/>
    <lineage>
        <taxon>Bacteria</taxon>
        <taxon>Pseudomonadati</taxon>
        <taxon>Pseudomonadota</taxon>
        <taxon>Betaproteobacteria</taxon>
        <taxon>Neisseriales</taxon>
        <taxon>Chitinibacteraceae</taxon>
        <taxon>Chitinimonas</taxon>
    </lineage>
</organism>
<evidence type="ECO:0008006" key="8">
    <source>
        <dbReference type="Google" id="ProtNLM"/>
    </source>
</evidence>
<evidence type="ECO:0000256" key="1">
    <source>
        <dbReference type="ARBA" id="ARBA00008416"/>
    </source>
</evidence>
<keyword evidence="2" id="KW-0408">Iron</keyword>
<dbReference type="CDD" id="cd02247">
    <property type="entry name" value="cupin_pirin_C"/>
    <property type="match status" value="1"/>
</dbReference>
<dbReference type="Pfam" id="PF02678">
    <property type="entry name" value="Pirin"/>
    <property type="match status" value="1"/>
</dbReference>
<dbReference type="PANTHER" id="PTHR13903">
    <property type="entry name" value="PIRIN-RELATED"/>
    <property type="match status" value="1"/>
</dbReference>
<feature type="domain" description="Pirin C-terminal" evidence="5">
    <location>
        <begin position="176"/>
        <end position="274"/>
    </location>
</feature>
<dbReference type="GO" id="GO:0046872">
    <property type="term" value="F:metal ion binding"/>
    <property type="evidence" value="ECO:0007669"/>
    <property type="project" value="UniProtKB-KW"/>
</dbReference>
<comment type="similarity">
    <text evidence="1 3">Belongs to the pirin family.</text>
</comment>
<dbReference type="Pfam" id="PF05726">
    <property type="entry name" value="Pirin_C"/>
    <property type="match status" value="1"/>
</dbReference>
<protein>
    <recommendedName>
        <fullName evidence="8">Pirin family protein</fullName>
    </recommendedName>
</protein>
<keyword evidence="7" id="KW-1185">Reference proteome</keyword>
<feature type="binding site" evidence="2">
    <location>
        <position position="57"/>
    </location>
    <ligand>
        <name>Fe cation</name>
        <dbReference type="ChEBI" id="CHEBI:24875"/>
    </ligand>
</feature>
<evidence type="ECO:0000313" key="6">
    <source>
        <dbReference type="EMBL" id="SFZ73972.1"/>
    </source>
</evidence>
<dbReference type="PANTHER" id="PTHR13903:SF8">
    <property type="entry name" value="PIRIN"/>
    <property type="match status" value="1"/>
</dbReference>
<name>A0A1K2HAY4_9NEIS</name>
<sequence>MSSIQHLLKPHERDLGGFSVRRLLPSLPKQAVGPFIFFDHMGPASFAPGDGIDVRPHPHIGLATVTYLYEGEILHRDSLGSVQTIRPGDVNWMTAGHGVVHSERTSPGLRESGQHLHGLQTWFALPLAHEDAEPGFWHHPASTLPLIEQPGLSLRVILGSAYGRTSPVHTYGDTLYVAGELEQGARFDIPSEHAERGVYVARGVVEIDGERVEAGQLAVLQPGVTLWVEALEEVRLLVLGGEPLDGPRYIWWNFVASSRERIEAAKLRWQEGRFPPVPGETDFIPLPSR</sequence>
<dbReference type="OrthoDB" id="321327at2"/>
<evidence type="ECO:0000259" key="4">
    <source>
        <dbReference type="Pfam" id="PF02678"/>
    </source>
</evidence>
<dbReference type="Proteomes" id="UP000186513">
    <property type="component" value="Unassembled WGS sequence"/>
</dbReference>
<feature type="binding site" evidence="2">
    <location>
        <position position="103"/>
    </location>
    <ligand>
        <name>Fe cation</name>
        <dbReference type="ChEBI" id="CHEBI:24875"/>
    </ligand>
</feature>
<dbReference type="InterPro" id="IPR003829">
    <property type="entry name" value="Pirin_N_dom"/>
</dbReference>
<feature type="domain" description="Pirin N-terminal" evidence="4">
    <location>
        <begin position="19"/>
        <end position="122"/>
    </location>
</feature>
<keyword evidence="2" id="KW-0479">Metal-binding</keyword>
<dbReference type="STRING" id="1121279.SAMN02745887_01064"/>
<comment type="cofactor">
    <cofactor evidence="2">
        <name>Fe cation</name>
        <dbReference type="ChEBI" id="CHEBI:24875"/>
    </cofactor>
    <text evidence="2">Binds 1 Fe cation per subunit.</text>
</comment>
<dbReference type="RefSeq" id="WP_072427583.1">
    <property type="nucleotide sequence ID" value="NZ_FPKR01000003.1"/>
</dbReference>
<evidence type="ECO:0000256" key="3">
    <source>
        <dbReference type="RuleBase" id="RU003457"/>
    </source>
</evidence>
<accession>A0A1K2HAY4</accession>
<dbReference type="InterPro" id="IPR012093">
    <property type="entry name" value="Pirin"/>
</dbReference>
<feature type="binding site" evidence="2">
    <location>
        <position position="59"/>
    </location>
    <ligand>
        <name>Fe cation</name>
        <dbReference type="ChEBI" id="CHEBI:24875"/>
    </ligand>
</feature>
<dbReference type="InterPro" id="IPR008778">
    <property type="entry name" value="Pirin_C_dom"/>
</dbReference>
<dbReference type="EMBL" id="FPKR01000003">
    <property type="protein sequence ID" value="SFZ73972.1"/>
    <property type="molecule type" value="Genomic_DNA"/>
</dbReference>
<proteinExistence type="inferred from homology"/>
<dbReference type="InterPro" id="IPR014710">
    <property type="entry name" value="RmlC-like_jellyroll"/>
</dbReference>